<dbReference type="Proteomes" id="UP000034739">
    <property type="component" value="Unassembled WGS sequence"/>
</dbReference>
<evidence type="ECO:0000256" key="1">
    <source>
        <dbReference type="SAM" id="MobiDB-lite"/>
    </source>
</evidence>
<dbReference type="AntiFam" id="ANF00010">
    <property type="entry name" value="tRNA translation"/>
</dbReference>
<protein>
    <submittedName>
        <fullName evidence="2">Uncharacterized protein</fullName>
    </submittedName>
</protein>
<dbReference type="AlphaFoldDB" id="A0A0G1X1X2"/>
<reference evidence="2 3" key="1">
    <citation type="journal article" date="2015" name="Nature">
        <title>rRNA introns, odd ribosomes, and small enigmatic genomes across a large radiation of phyla.</title>
        <authorList>
            <person name="Brown C.T."/>
            <person name="Hug L.A."/>
            <person name="Thomas B.C."/>
            <person name="Sharon I."/>
            <person name="Castelle C.J."/>
            <person name="Singh A."/>
            <person name="Wilkins M.J."/>
            <person name="Williams K.H."/>
            <person name="Banfield J.F."/>
        </authorList>
    </citation>
    <scope>NUCLEOTIDE SEQUENCE [LARGE SCALE GENOMIC DNA]</scope>
</reference>
<sequence>MASDHQVAGSTPARRATRARSSMVEQLPLKQSVEGSNPSALTKKEIVIKKNAKILRNKNLNALTGCARICGDPSNEGIKNLHNSRARFHYATFSTDLIYFLQYKI</sequence>
<evidence type="ECO:0000313" key="3">
    <source>
        <dbReference type="Proteomes" id="UP000034739"/>
    </source>
</evidence>
<accession>A0A0G1X1X2</accession>
<evidence type="ECO:0000313" key="2">
    <source>
        <dbReference type="EMBL" id="KKU88445.1"/>
    </source>
</evidence>
<organism evidence="2 3">
    <name type="scientific">Candidatus Gottesmanbacteria bacterium GW2011_GWA2_47_9</name>
    <dbReference type="NCBI Taxonomy" id="1618445"/>
    <lineage>
        <taxon>Bacteria</taxon>
        <taxon>Candidatus Gottesmaniibacteriota</taxon>
    </lineage>
</organism>
<feature type="compositionally biased region" description="Low complexity" evidence="1">
    <location>
        <begin position="8"/>
        <end position="22"/>
    </location>
</feature>
<name>A0A0G1X1X2_9BACT</name>
<gene>
    <name evidence="2" type="ORF">UY16_C0007G0026</name>
</gene>
<proteinExistence type="predicted"/>
<dbReference type="EMBL" id="LCOY01000007">
    <property type="protein sequence ID" value="KKU88445.1"/>
    <property type="molecule type" value="Genomic_DNA"/>
</dbReference>
<feature type="region of interest" description="Disordered" evidence="1">
    <location>
        <begin position="1"/>
        <end position="36"/>
    </location>
</feature>
<comment type="caution">
    <text evidence="2">The sequence shown here is derived from an EMBL/GenBank/DDBJ whole genome shotgun (WGS) entry which is preliminary data.</text>
</comment>